<dbReference type="EMBL" id="BJZO01000053">
    <property type="protein sequence ID" value="GEO81911.1"/>
    <property type="molecule type" value="Genomic_DNA"/>
</dbReference>
<evidence type="ECO:0000313" key="2">
    <source>
        <dbReference type="EMBL" id="GEO81911.1"/>
    </source>
</evidence>
<dbReference type="PROSITE" id="PS51257">
    <property type="entry name" value="PROKAR_LIPOPROTEIN"/>
    <property type="match status" value="1"/>
</dbReference>
<protein>
    <submittedName>
        <fullName evidence="2">Uncharacterized protein</fullName>
    </submittedName>
</protein>
<organism evidence="2 3">
    <name type="scientific">Pararhodospirillum oryzae</name>
    <dbReference type="NCBI Taxonomy" id="478448"/>
    <lineage>
        <taxon>Bacteria</taxon>
        <taxon>Pseudomonadati</taxon>
        <taxon>Pseudomonadota</taxon>
        <taxon>Alphaproteobacteria</taxon>
        <taxon>Rhodospirillales</taxon>
        <taxon>Rhodospirillaceae</taxon>
        <taxon>Pararhodospirillum</taxon>
    </lineage>
</organism>
<feature type="chain" id="PRO_5021785444" evidence="1">
    <location>
        <begin position="25"/>
        <end position="251"/>
    </location>
</feature>
<keyword evidence="1" id="KW-0732">Signal</keyword>
<dbReference type="OrthoDB" id="9962551at2"/>
<evidence type="ECO:0000313" key="3">
    <source>
        <dbReference type="Proteomes" id="UP000321567"/>
    </source>
</evidence>
<dbReference type="AlphaFoldDB" id="A0A512H8Y6"/>
<name>A0A512H8Y6_9PROT</name>
<dbReference type="Proteomes" id="UP000321567">
    <property type="component" value="Unassembled WGS sequence"/>
</dbReference>
<proteinExistence type="predicted"/>
<accession>A0A512H8Y6</accession>
<gene>
    <name evidence="2" type="ORF">ROR02_20420</name>
</gene>
<evidence type="ECO:0000256" key="1">
    <source>
        <dbReference type="SAM" id="SignalP"/>
    </source>
</evidence>
<keyword evidence="3" id="KW-1185">Reference proteome</keyword>
<sequence length="251" mass="24883">MKRRSLILSSLTALAVSLPAAAFAWGGGCAGGPAGGPGGFAGGPGFGPGGDPAAMSEALNATKIDLVRALEAAHAAAPGAIGNARLMPYAPQAAQGDTNSFARPALAPTYVVTLREPGNRTMVTVDAVSGKATVAGTATGVLATPGRPFDNAMSPRSMRGQRGGPFGPPADMTGVKVDAAEAVAVATKAVKQGKPVMVKGAQRGDDKAWVVGLAGPEPVAFTLVFVDPTAGTVLDSRSMTPTRMGPPPAAD</sequence>
<dbReference type="RefSeq" id="WP_147163930.1">
    <property type="nucleotide sequence ID" value="NZ_BJZO01000053.1"/>
</dbReference>
<reference evidence="2 3" key="1">
    <citation type="submission" date="2019-07" db="EMBL/GenBank/DDBJ databases">
        <title>Whole genome shotgun sequence of Rhodospirillum oryzae NBRC 107573.</title>
        <authorList>
            <person name="Hosoyama A."/>
            <person name="Uohara A."/>
            <person name="Ohji S."/>
            <person name="Ichikawa N."/>
        </authorList>
    </citation>
    <scope>NUCLEOTIDE SEQUENCE [LARGE SCALE GENOMIC DNA]</scope>
    <source>
        <strain evidence="2 3">NBRC 107573</strain>
    </source>
</reference>
<comment type="caution">
    <text evidence="2">The sequence shown here is derived from an EMBL/GenBank/DDBJ whole genome shotgun (WGS) entry which is preliminary data.</text>
</comment>
<feature type="signal peptide" evidence="1">
    <location>
        <begin position="1"/>
        <end position="24"/>
    </location>
</feature>